<reference evidence="2" key="1">
    <citation type="submission" date="2023-06" db="EMBL/GenBank/DDBJ databases">
        <authorList>
            <person name="Kurt Z."/>
        </authorList>
    </citation>
    <scope>NUCLEOTIDE SEQUENCE</scope>
</reference>
<evidence type="ECO:0000313" key="2">
    <source>
        <dbReference type="EMBL" id="CAI9950429.1"/>
    </source>
</evidence>
<evidence type="ECO:0000313" key="4">
    <source>
        <dbReference type="Proteomes" id="UP001642409"/>
    </source>
</evidence>
<organism evidence="2">
    <name type="scientific">Hexamita inflata</name>
    <dbReference type="NCBI Taxonomy" id="28002"/>
    <lineage>
        <taxon>Eukaryota</taxon>
        <taxon>Metamonada</taxon>
        <taxon>Diplomonadida</taxon>
        <taxon>Hexamitidae</taxon>
        <taxon>Hexamitinae</taxon>
        <taxon>Hexamita</taxon>
    </lineage>
</organism>
<dbReference type="Proteomes" id="UP001642409">
    <property type="component" value="Unassembled WGS sequence"/>
</dbReference>
<dbReference type="AlphaFoldDB" id="A0AA86Q1J1"/>
<proteinExistence type="predicted"/>
<comment type="caution">
    <text evidence="2">The sequence shown here is derived from an EMBL/GenBank/DDBJ whole genome shotgun (WGS) entry which is preliminary data.</text>
</comment>
<keyword evidence="4" id="KW-1185">Reference proteome</keyword>
<gene>
    <name evidence="3" type="ORF">HINF_LOCUS34736</name>
    <name evidence="2" type="ORF">HINF_LOCUS38074</name>
</gene>
<name>A0AA86Q1J1_9EUKA</name>
<reference evidence="3 4" key="2">
    <citation type="submission" date="2024-07" db="EMBL/GenBank/DDBJ databases">
        <authorList>
            <person name="Akdeniz Z."/>
        </authorList>
    </citation>
    <scope>NUCLEOTIDE SEQUENCE [LARGE SCALE GENOMIC DNA]</scope>
</reference>
<evidence type="ECO:0000313" key="3">
    <source>
        <dbReference type="EMBL" id="CAL6032956.1"/>
    </source>
</evidence>
<sequence length="480" mass="54542">MRNSKNTIFLSNRINSETFDEESSQVIDIPIAQKNSNNTSKIVNEGNVQQFRTIQIISKSQQQQQCYEVPQQIVQKQKYANICLKEAAQNSIDKIQRSFNVIQSNISDFADIPFVDNQIDSNLSLCQKIPVQTTRNSQSSQNPNIQQQNLNIKQAQQTTQRKTRTSNSTQLFENQKTEQKIEHCPVFIPLAPKNQFHANNESDSSTPHVDSINSEHEYIQQPKLYNQNTFQRSISPSVPEEINQITCTYNYAPFTQQPLQDSFNYSDLYHSSLSVPTVYESSESTHDLTVQIKFNKQKQKQSNHIFYELPTDKQKINTLQVKPYYCKFPVTTQTAKRTQQEVGVKTIVCSGKQKLKQGGTKTNEVVHKIQNKINQVFDEIQRGVQNVNVIEIEKPNIKPNQNANLVSKVGAQKTGVSNMKPGINRMGAKPVGIQKPNQPNQIELPNELKEQEVVQEAVVAKAPVRPGLKIPIKIPTPVKK</sequence>
<protein>
    <submittedName>
        <fullName evidence="3">Hypothetical_protein</fullName>
    </submittedName>
</protein>
<evidence type="ECO:0000256" key="1">
    <source>
        <dbReference type="SAM" id="MobiDB-lite"/>
    </source>
</evidence>
<dbReference type="EMBL" id="CAXDID020000124">
    <property type="protein sequence ID" value="CAL6032956.1"/>
    <property type="molecule type" value="Genomic_DNA"/>
</dbReference>
<accession>A0AA86Q1J1</accession>
<feature type="region of interest" description="Disordered" evidence="1">
    <location>
        <begin position="152"/>
        <end position="176"/>
    </location>
</feature>
<dbReference type="EMBL" id="CATOUU010000812">
    <property type="protein sequence ID" value="CAI9950429.1"/>
    <property type="molecule type" value="Genomic_DNA"/>
</dbReference>
<feature type="compositionally biased region" description="Low complexity" evidence="1">
    <location>
        <begin position="152"/>
        <end position="170"/>
    </location>
</feature>